<accession>A0A4P7LTH9</accession>
<evidence type="ECO:0000313" key="2">
    <source>
        <dbReference type="EMBL" id="QBY55791.1"/>
    </source>
</evidence>
<proteinExistence type="predicted"/>
<evidence type="ECO:0000313" key="3">
    <source>
        <dbReference type="Proteomes" id="UP000295294"/>
    </source>
</evidence>
<dbReference type="AlphaFoldDB" id="A0A4P7LTH9"/>
<dbReference type="OrthoDB" id="8926484at2"/>
<protein>
    <recommendedName>
        <fullName evidence="4">Carboxypeptidase regulatory-like domain-containing protein</fullName>
    </recommendedName>
</protein>
<organism evidence="2 3">
    <name type="scientific">Cupriavidus oxalaticus</name>
    <dbReference type="NCBI Taxonomy" id="96344"/>
    <lineage>
        <taxon>Bacteria</taxon>
        <taxon>Pseudomonadati</taxon>
        <taxon>Pseudomonadota</taxon>
        <taxon>Betaproteobacteria</taxon>
        <taxon>Burkholderiales</taxon>
        <taxon>Burkholderiaceae</taxon>
        <taxon>Cupriavidus</taxon>
    </lineage>
</organism>
<feature type="chain" id="PRO_5020418998" description="Carboxypeptidase regulatory-like domain-containing protein" evidence="1">
    <location>
        <begin position="25"/>
        <end position="145"/>
    </location>
</feature>
<dbReference type="Proteomes" id="UP000295294">
    <property type="component" value="Plasmid unnamed1"/>
</dbReference>
<dbReference type="RefSeq" id="WP_133092840.1">
    <property type="nucleotide sequence ID" value="NZ_CP038636.1"/>
</dbReference>
<feature type="signal peptide" evidence="1">
    <location>
        <begin position="1"/>
        <end position="24"/>
    </location>
</feature>
<reference evidence="2 3" key="1">
    <citation type="submission" date="2019-03" db="EMBL/GenBank/DDBJ databases">
        <title>Efficiently degradation of phenoxyalkanoic acid herbicides by Cupriavidus oxalaticus strain X32.</title>
        <authorList>
            <person name="Sheng X."/>
        </authorList>
    </citation>
    <scope>NUCLEOTIDE SEQUENCE [LARGE SCALE GENOMIC DNA]</scope>
    <source>
        <strain evidence="2 3">X32</strain>
        <plasmid evidence="2 3">unnamed1</plasmid>
    </source>
</reference>
<dbReference type="KEGG" id="cox:E0W60_33045"/>
<gene>
    <name evidence="2" type="ORF">E0W60_33045</name>
</gene>
<evidence type="ECO:0008006" key="4">
    <source>
        <dbReference type="Google" id="ProtNLM"/>
    </source>
</evidence>
<name>A0A4P7LTH9_9BURK</name>
<sequence>MPASWIRRVMLLALPVTVLNLASADNLTLPELPDMRESTGIVYISGGIGTEEVDRMRELAPIFNVRIRFQQESTGASLSDVKVVVLNERNERLLRLETEGPLLYMKMPPGKYLLAMAYQDTVKKQFITVRRAARSMTFTFPEHGI</sequence>
<keyword evidence="2" id="KW-0614">Plasmid</keyword>
<geneLocation type="plasmid" evidence="2">
    <name>unnamed1</name>
</geneLocation>
<dbReference type="EMBL" id="CP038636">
    <property type="protein sequence ID" value="QBY55791.1"/>
    <property type="molecule type" value="Genomic_DNA"/>
</dbReference>
<keyword evidence="1" id="KW-0732">Signal</keyword>
<evidence type="ECO:0000256" key="1">
    <source>
        <dbReference type="SAM" id="SignalP"/>
    </source>
</evidence>